<evidence type="ECO:0000313" key="1">
    <source>
        <dbReference type="EMBL" id="OIQ63407.1"/>
    </source>
</evidence>
<dbReference type="EMBL" id="MLJW01009035">
    <property type="protein sequence ID" value="OIQ63407.1"/>
    <property type="molecule type" value="Genomic_DNA"/>
</dbReference>
<gene>
    <name evidence="1" type="ORF">GALL_550510</name>
</gene>
<comment type="caution">
    <text evidence="1">The sequence shown here is derived from an EMBL/GenBank/DDBJ whole genome shotgun (WGS) entry which is preliminary data.</text>
</comment>
<sequence length="175" mass="18472">MDHARLGGRIGDRAEAGLQAGDRGGVDDGSAAALKHQRHGVLHAQSRAAHQDVENPVPAIGGDLGDGPHAVRDAGVVEQDVESAERGLGHGHGRGDLGFLGHVAVGIADLVGEAFFQHRPFLVLDIRGDDAGALGHEQFHRPQADPRYAAGDDRDLAVQTSRHVVSSRPRFSGYR</sequence>
<reference evidence="1" key="1">
    <citation type="submission" date="2016-10" db="EMBL/GenBank/DDBJ databases">
        <title>Sequence of Gallionella enrichment culture.</title>
        <authorList>
            <person name="Poehlein A."/>
            <person name="Muehling M."/>
            <person name="Daniel R."/>
        </authorList>
    </citation>
    <scope>NUCLEOTIDE SEQUENCE</scope>
</reference>
<name>A0A1J5P6I7_9ZZZZ</name>
<dbReference type="AlphaFoldDB" id="A0A1J5P6I7"/>
<accession>A0A1J5P6I7</accession>
<organism evidence="1">
    <name type="scientific">mine drainage metagenome</name>
    <dbReference type="NCBI Taxonomy" id="410659"/>
    <lineage>
        <taxon>unclassified sequences</taxon>
        <taxon>metagenomes</taxon>
        <taxon>ecological metagenomes</taxon>
    </lineage>
</organism>
<proteinExistence type="predicted"/>
<protein>
    <submittedName>
        <fullName evidence="1">Uncharacterized protein</fullName>
    </submittedName>
</protein>